<evidence type="ECO:0000313" key="1">
    <source>
        <dbReference type="EMBL" id="VTZ65478.1"/>
    </source>
</evidence>
<organism evidence="1">
    <name type="scientific">Sinorhizobium medicae</name>
    <dbReference type="NCBI Taxonomy" id="110321"/>
    <lineage>
        <taxon>Bacteria</taxon>
        <taxon>Pseudomonadati</taxon>
        <taxon>Pseudomonadota</taxon>
        <taxon>Alphaproteobacteria</taxon>
        <taxon>Hyphomicrobiales</taxon>
        <taxon>Rhizobiaceae</taxon>
        <taxon>Sinorhizobium/Ensifer group</taxon>
        <taxon>Sinorhizobium</taxon>
    </lineage>
</organism>
<dbReference type="Proteomes" id="UP000507954">
    <property type="component" value="Unassembled WGS sequence"/>
</dbReference>
<name>A0A508XBB1_9HYPH</name>
<proteinExistence type="predicted"/>
<sequence length="81" mass="9100">MKAEGIVSEVQINVNEIAGHAAADLVENFFSSVGNATKDQIAKYKVRFGRGFSRYLTETLGRYSKFKTLINRHDAIDFETN</sequence>
<dbReference type="AlphaFoldDB" id="A0A508XBB1"/>
<protein>
    <submittedName>
        <fullName evidence="1">Uncharacterized protein</fullName>
    </submittedName>
</protein>
<dbReference type="EMBL" id="CABFNB010000151">
    <property type="protein sequence ID" value="VTZ65478.1"/>
    <property type="molecule type" value="Genomic_DNA"/>
</dbReference>
<gene>
    <name evidence="1" type="ORF">EMEDMD4_800060</name>
</gene>
<accession>A0A508XBB1</accession>
<reference evidence="1" key="1">
    <citation type="submission" date="2019-06" db="EMBL/GenBank/DDBJ databases">
        <authorList>
            <person name="Le Quere A."/>
            <person name="Colella S."/>
        </authorList>
    </citation>
    <scope>NUCLEOTIDE SEQUENCE</scope>
    <source>
        <strain evidence="1">EmedicaeMD41</strain>
    </source>
</reference>